<protein>
    <recommendedName>
        <fullName evidence="3">Nucleotide kinase</fullName>
    </recommendedName>
</protein>
<dbReference type="AlphaFoldDB" id="A0A7G1G7K7"/>
<dbReference type="Proteomes" id="UP000516361">
    <property type="component" value="Chromosome"/>
</dbReference>
<reference evidence="1 2" key="1">
    <citation type="submission" date="2018-06" db="EMBL/GenBank/DDBJ databases">
        <title>Genome sequencing of Oceanotoga sp. sy52.</title>
        <authorList>
            <person name="Mori K."/>
        </authorList>
    </citation>
    <scope>NUCLEOTIDE SEQUENCE [LARGE SCALE GENOMIC DNA]</scope>
    <source>
        <strain evidence="2">sy52</strain>
    </source>
</reference>
<proteinExistence type="predicted"/>
<name>A0A7G1G7K7_9BACT</name>
<dbReference type="InParanoid" id="A0A7G1G7K7"/>
<dbReference type="GO" id="GO:0017111">
    <property type="term" value="F:ribonucleoside triphosphate phosphatase activity"/>
    <property type="evidence" value="ECO:0007669"/>
    <property type="project" value="InterPro"/>
</dbReference>
<dbReference type="InterPro" id="IPR027417">
    <property type="entry name" value="P-loop_NTPase"/>
</dbReference>
<accession>A0A7G1G7K7</accession>
<evidence type="ECO:0000313" key="1">
    <source>
        <dbReference type="EMBL" id="BBE30002.1"/>
    </source>
</evidence>
<gene>
    <name evidence="1" type="ORF">OSSY52_01430</name>
</gene>
<dbReference type="Gene3D" id="3.40.50.300">
    <property type="entry name" value="P-loop containing nucleotide triphosphate hydrolases"/>
    <property type="match status" value="1"/>
</dbReference>
<evidence type="ECO:0000313" key="2">
    <source>
        <dbReference type="Proteomes" id="UP000516361"/>
    </source>
</evidence>
<evidence type="ECO:0008006" key="3">
    <source>
        <dbReference type="Google" id="ProtNLM"/>
    </source>
</evidence>
<keyword evidence="2" id="KW-1185">Reference proteome</keyword>
<sequence length="154" mass="17737">MVNIISGEINSGKTTKLINIFKTTGGDGFAAIKVYKNNEFYGYNLTRLSNNEIIPFISIDKFDDELFKLSRFSFSKKGFIFANKIIDETLINKKTLYIDEIGPLELSKKGFYTSFKKALKKNIEIYVCIRSSCIQNVIKEFKIKNYKIITEVIK</sequence>
<dbReference type="EMBL" id="AP018712">
    <property type="protein sequence ID" value="BBE30002.1"/>
    <property type="molecule type" value="Genomic_DNA"/>
</dbReference>
<dbReference type="InterPro" id="IPR004948">
    <property type="entry name" value="Nuc-triphosphatase_THEP1"/>
</dbReference>
<dbReference type="RefSeq" id="WP_190615141.1">
    <property type="nucleotide sequence ID" value="NZ_AP018712.1"/>
</dbReference>
<dbReference type="Pfam" id="PF03266">
    <property type="entry name" value="NTPase_1"/>
    <property type="match status" value="1"/>
</dbReference>
<organism evidence="1 2">
    <name type="scientific">Tepiditoga spiralis</name>
    <dbReference type="NCBI Taxonomy" id="2108365"/>
    <lineage>
        <taxon>Bacteria</taxon>
        <taxon>Thermotogati</taxon>
        <taxon>Thermotogota</taxon>
        <taxon>Thermotogae</taxon>
        <taxon>Petrotogales</taxon>
        <taxon>Petrotogaceae</taxon>
        <taxon>Tepiditoga</taxon>
    </lineage>
</organism>
<dbReference type="KEGG" id="ocy:OSSY52_01430"/>